<keyword evidence="3" id="KW-0479">Metal-binding</keyword>
<dbReference type="SUPFAM" id="SSF50129">
    <property type="entry name" value="GroES-like"/>
    <property type="match status" value="1"/>
</dbReference>
<evidence type="ECO:0000259" key="6">
    <source>
        <dbReference type="SMART" id="SM00829"/>
    </source>
</evidence>
<sequence>MTSSNHPESYTAYAFTEKGGELSRVTVPWKDPKDGQVVVKVIACGVCGSDEQVPKAIYPIQYPRIPGHEIIGDVVAIPPNETKWKVGDRIGGGWHGGHCHECARCRVGDYITCENAAINGISMDGGYAEYATLRIEAAVRVPKDMDPYEAAPLLCAGITVFNSLRHMNVTSPEVVAVQGIGGLGHIALQIARRMGFRTVALSSSGSKKALAHELGAHEYIDSSKVDQAEELQKLGGAKVIMCTAPNAKVMEGLLPGLAVDGTLLLLALEDAPITISPLSMLGKRLSIRGWVCGHAVDSEDMLQFARDHDVGVMVSKFPLDKAQEAYEHRASARFRVVIVPDLP</sequence>
<dbReference type="FunFam" id="3.40.50.720:FF:000022">
    <property type="entry name" value="Cinnamyl alcohol dehydrogenase"/>
    <property type="match status" value="1"/>
</dbReference>
<dbReference type="Pfam" id="PF00107">
    <property type="entry name" value="ADH_zinc_N"/>
    <property type="match status" value="1"/>
</dbReference>
<dbReference type="PANTHER" id="PTHR42940:SF7">
    <property type="entry name" value="ALCOHOL DEHYDROGENASE-LIKE N-TERMINAL DOMAIN-CONTAINING PROTEIN"/>
    <property type="match status" value="1"/>
</dbReference>
<dbReference type="EMBL" id="ML143394">
    <property type="protein sequence ID" value="TBU32663.1"/>
    <property type="molecule type" value="Genomic_DNA"/>
</dbReference>
<dbReference type="InterPro" id="IPR020843">
    <property type="entry name" value="ER"/>
</dbReference>
<evidence type="ECO:0000313" key="7">
    <source>
        <dbReference type="EMBL" id="TBU32663.1"/>
    </source>
</evidence>
<dbReference type="Gene3D" id="3.40.50.720">
    <property type="entry name" value="NAD(P)-binding Rossmann-like Domain"/>
    <property type="match status" value="1"/>
</dbReference>
<dbReference type="InterPro" id="IPR011032">
    <property type="entry name" value="GroES-like_sf"/>
</dbReference>
<dbReference type="GO" id="GO:0004022">
    <property type="term" value="F:alcohol dehydrogenase (NAD+) activity"/>
    <property type="evidence" value="ECO:0007669"/>
    <property type="project" value="TreeGrafter"/>
</dbReference>
<dbReference type="SMART" id="SM00829">
    <property type="entry name" value="PKS_ER"/>
    <property type="match status" value="1"/>
</dbReference>
<keyword evidence="5" id="KW-0560">Oxidoreductase</keyword>
<dbReference type="GO" id="GO:0005737">
    <property type="term" value="C:cytoplasm"/>
    <property type="evidence" value="ECO:0007669"/>
    <property type="project" value="TreeGrafter"/>
</dbReference>
<name>A0A4V2K1G3_9APHY</name>
<dbReference type="Gene3D" id="3.90.180.10">
    <property type="entry name" value="Medium-chain alcohol dehydrogenases, catalytic domain"/>
    <property type="match status" value="1"/>
</dbReference>
<evidence type="ECO:0000256" key="2">
    <source>
        <dbReference type="ARBA" id="ARBA00008072"/>
    </source>
</evidence>
<comment type="similarity">
    <text evidence="2">Belongs to the zinc-containing alcohol dehydrogenase family.</text>
</comment>
<dbReference type="InterPro" id="IPR013149">
    <property type="entry name" value="ADH-like_C"/>
</dbReference>
<dbReference type="Pfam" id="PF08240">
    <property type="entry name" value="ADH_N"/>
    <property type="match status" value="1"/>
</dbReference>
<proteinExistence type="inferred from homology"/>
<gene>
    <name evidence="7" type="ORF">BD311DRAFT_654253</name>
</gene>
<comment type="cofactor">
    <cofactor evidence="1">
        <name>Zn(2+)</name>
        <dbReference type="ChEBI" id="CHEBI:29105"/>
    </cofactor>
</comment>
<feature type="domain" description="Enoyl reductase (ER)" evidence="6">
    <location>
        <begin position="20"/>
        <end position="338"/>
    </location>
</feature>
<keyword evidence="4" id="KW-0862">Zinc</keyword>
<reference evidence="7" key="1">
    <citation type="submission" date="2019-01" db="EMBL/GenBank/DDBJ databases">
        <title>Draft genome sequences of three monokaryotic isolates of the white-rot basidiomycete fungus Dichomitus squalens.</title>
        <authorList>
            <consortium name="DOE Joint Genome Institute"/>
            <person name="Lopez S.C."/>
            <person name="Andreopoulos B."/>
            <person name="Pangilinan J."/>
            <person name="Lipzen A."/>
            <person name="Riley R."/>
            <person name="Ahrendt S."/>
            <person name="Ng V."/>
            <person name="Barry K."/>
            <person name="Daum C."/>
            <person name="Grigoriev I.V."/>
            <person name="Hilden K.S."/>
            <person name="Makela M.R."/>
            <person name="de Vries R.P."/>
        </authorList>
    </citation>
    <scope>NUCLEOTIDE SEQUENCE [LARGE SCALE GENOMIC DNA]</scope>
    <source>
        <strain evidence="7">OM18370.1</strain>
    </source>
</reference>
<evidence type="ECO:0000256" key="1">
    <source>
        <dbReference type="ARBA" id="ARBA00001947"/>
    </source>
</evidence>
<evidence type="ECO:0000256" key="4">
    <source>
        <dbReference type="ARBA" id="ARBA00022833"/>
    </source>
</evidence>
<dbReference type="AlphaFoldDB" id="A0A4V2K1G3"/>
<dbReference type="Proteomes" id="UP000292957">
    <property type="component" value="Unassembled WGS sequence"/>
</dbReference>
<dbReference type="PANTHER" id="PTHR42940">
    <property type="entry name" value="ALCOHOL DEHYDROGENASE 1-RELATED"/>
    <property type="match status" value="1"/>
</dbReference>
<dbReference type="OrthoDB" id="1560166at2759"/>
<accession>A0A4V2K1G3</accession>
<dbReference type="InterPro" id="IPR036291">
    <property type="entry name" value="NAD(P)-bd_dom_sf"/>
</dbReference>
<dbReference type="SUPFAM" id="SSF51735">
    <property type="entry name" value="NAD(P)-binding Rossmann-fold domains"/>
    <property type="match status" value="1"/>
</dbReference>
<evidence type="ECO:0000256" key="3">
    <source>
        <dbReference type="ARBA" id="ARBA00022723"/>
    </source>
</evidence>
<protein>
    <submittedName>
        <fullName evidence="7">GroES-like protein</fullName>
    </submittedName>
</protein>
<evidence type="ECO:0000256" key="5">
    <source>
        <dbReference type="ARBA" id="ARBA00023002"/>
    </source>
</evidence>
<dbReference type="GO" id="GO:0046872">
    <property type="term" value="F:metal ion binding"/>
    <property type="evidence" value="ECO:0007669"/>
    <property type="project" value="UniProtKB-KW"/>
</dbReference>
<organism evidence="7">
    <name type="scientific">Dichomitus squalens</name>
    <dbReference type="NCBI Taxonomy" id="114155"/>
    <lineage>
        <taxon>Eukaryota</taxon>
        <taxon>Fungi</taxon>
        <taxon>Dikarya</taxon>
        <taxon>Basidiomycota</taxon>
        <taxon>Agaricomycotina</taxon>
        <taxon>Agaricomycetes</taxon>
        <taxon>Polyporales</taxon>
        <taxon>Polyporaceae</taxon>
        <taxon>Dichomitus</taxon>
    </lineage>
</organism>
<dbReference type="InterPro" id="IPR013154">
    <property type="entry name" value="ADH-like_N"/>
</dbReference>